<evidence type="ECO:0000313" key="2">
    <source>
        <dbReference type="EMBL" id="TDQ01064.1"/>
    </source>
</evidence>
<dbReference type="OrthoDB" id="3628262at2"/>
<dbReference type="PROSITE" id="PS51257">
    <property type="entry name" value="PROKAR_LIPOPROTEIN"/>
    <property type="match status" value="1"/>
</dbReference>
<comment type="caution">
    <text evidence="2">The sequence shown here is derived from an EMBL/GenBank/DDBJ whole genome shotgun (WGS) entry which is preliminary data.</text>
</comment>
<feature type="chain" id="PRO_5039347008" evidence="1">
    <location>
        <begin position="25"/>
        <end position="166"/>
    </location>
</feature>
<dbReference type="Proteomes" id="UP000295444">
    <property type="component" value="Unassembled WGS sequence"/>
</dbReference>
<keyword evidence="3" id="KW-1185">Reference proteome</keyword>
<dbReference type="InterPro" id="IPR024520">
    <property type="entry name" value="DUF3558"/>
</dbReference>
<dbReference type="EMBL" id="SNXZ01000002">
    <property type="protein sequence ID" value="TDQ01064.1"/>
    <property type="molecule type" value="Genomic_DNA"/>
</dbReference>
<proteinExistence type="predicted"/>
<gene>
    <name evidence="2" type="ORF">EV186_102931</name>
</gene>
<accession>A0A4R6SH19</accession>
<reference evidence="2 3" key="1">
    <citation type="submission" date="2019-03" db="EMBL/GenBank/DDBJ databases">
        <title>Genomic Encyclopedia of Type Strains, Phase IV (KMG-IV): sequencing the most valuable type-strain genomes for metagenomic binning, comparative biology and taxonomic classification.</title>
        <authorList>
            <person name="Goeker M."/>
        </authorList>
    </citation>
    <scope>NUCLEOTIDE SEQUENCE [LARGE SCALE GENOMIC DNA]</scope>
    <source>
        <strain evidence="2 3">DSM 45361</strain>
    </source>
</reference>
<dbReference type="Pfam" id="PF12079">
    <property type="entry name" value="DUF3558"/>
    <property type="match status" value="1"/>
</dbReference>
<dbReference type="AlphaFoldDB" id="A0A4R6SH19"/>
<sequence>MRRAVMTAAVLACVLGLAACNDDAAGAGSPTTGQRQAGMPYTGNDPCALLKPADLPELNQDSQIQPTALNGSTCAGDDFMVQISDGVDGGLGDMQATGPGAKPIPDVGGYKAALRQTTIPGQTNCGVVLQVTETQLVQVFVTKSDPKLACDTANKAAAIVAGRLPK</sequence>
<evidence type="ECO:0000256" key="1">
    <source>
        <dbReference type="SAM" id="SignalP"/>
    </source>
</evidence>
<protein>
    <submittedName>
        <fullName evidence="2">Uncharacterized protein DUF3558</fullName>
    </submittedName>
</protein>
<evidence type="ECO:0000313" key="3">
    <source>
        <dbReference type="Proteomes" id="UP000295444"/>
    </source>
</evidence>
<organism evidence="2 3">
    <name type="scientific">Labedaea rhizosphaerae</name>
    <dbReference type="NCBI Taxonomy" id="598644"/>
    <lineage>
        <taxon>Bacteria</taxon>
        <taxon>Bacillati</taxon>
        <taxon>Actinomycetota</taxon>
        <taxon>Actinomycetes</taxon>
        <taxon>Pseudonocardiales</taxon>
        <taxon>Pseudonocardiaceae</taxon>
        <taxon>Labedaea</taxon>
    </lineage>
</organism>
<keyword evidence="1" id="KW-0732">Signal</keyword>
<name>A0A4R6SH19_LABRH</name>
<feature type="signal peptide" evidence="1">
    <location>
        <begin position="1"/>
        <end position="24"/>
    </location>
</feature>